<evidence type="ECO:0000313" key="11">
    <source>
        <dbReference type="EMBL" id="NDV12201.1"/>
    </source>
</evidence>
<keyword evidence="2" id="KW-1003">Cell membrane</keyword>
<keyword evidence="5 9" id="KW-0472">Membrane</keyword>
<evidence type="ECO:0000256" key="5">
    <source>
        <dbReference type="ARBA" id="ARBA00023136"/>
    </source>
</evidence>
<keyword evidence="3 9" id="KW-0812">Transmembrane</keyword>
<dbReference type="SUPFAM" id="SSF48452">
    <property type="entry name" value="TPR-like"/>
    <property type="match status" value="1"/>
</dbReference>
<evidence type="ECO:0000259" key="10">
    <source>
        <dbReference type="Pfam" id="PF09976"/>
    </source>
</evidence>
<dbReference type="GO" id="GO:0005886">
    <property type="term" value="C:plasma membrane"/>
    <property type="evidence" value="ECO:0007669"/>
    <property type="project" value="UniProtKB-SubCell"/>
</dbReference>
<dbReference type="Pfam" id="PF09976">
    <property type="entry name" value="TPR_21"/>
    <property type="match status" value="1"/>
</dbReference>
<sequence length="209" mass="22844">MAFDLQEQEQIEELKGFWRGWGRWIAALVVIACLGYLGMKGWHLYRAEQAEKASAVFAKLETALPGGDLKQIKAISAELRRDYASTSYAPRAALMTARVAFDKNDYKLAGEELAWVIANAKEADVVAVARLRQAAVLLDQKQYDGALKEVSAEHPAAFDGFFLDMKGDILFAKGDAKGAAAAYKSALAKLAPEEPMRDFVQAKIDAIGS</sequence>
<protein>
    <recommendedName>
        <fullName evidence="8">Ancillary SecYEG translocon subunit</fullName>
    </recommendedName>
</protein>
<dbReference type="EMBL" id="JAAGAA010000003">
    <property type="protein sequence ID" value="NDV12201.1"/>
    <property type="molecule type" value="Genomic_DNA"/>
</dbReference>
<evidence type="ECO:0000256" key="8">
    <source>
        <dbReference type="ARBA" id="ARBA00024235"/>
    </source>
</evidence>
<keyword evidence="6" id="KW-0143">Chaperone</keyword>
<dbReference type="Proteomes" id="UP000482578">
    <property type="component" value="Unassembled WGS sequence"/>
</dbReference>
<accession>A0A6B2KQ77</accession>
<dbReference type="Gene3D" id="1.25.40.10">
    <property type="entry name" value="Tetratricopeptide repeat domain"/>
    <property type="match status" value="1"/>
</dbReference>
<comment type="caution">
    <text evidence="11">The sequence shown here is derived from an EMBL/GenBank/DDBJ whole genome shotgun (WGS) entry which is preliminary data.</text>
</comment>
<dbReference type="InterPro" id="IPR018704">
    <property type="entry name" value="SecYEG/CpoB_TPR"/>
</dbReference>
<keyword evidence="4 9" id="KW-1133">Transmembrane helix</keyword>
<dbReference type="PANTHER" id="PTHR38035">
    <property type="entry name" value="UPF0070 PROTEIN YFGM"/>
    <property type="match status" value="1"/>
</dbReference>
<evidence type="ECO:0000256" key="1">
    <source>
        <dbReference type="ARBA" id="ARBA00004401"/>
    </source>
</evidence>
<dbReference type="GO" id="GO:0044877">
    <property type="term" value="F:protein-containing complex binding"/>
    <property type="evidence" value="ECO:0007669"/>
    <property type="project" value="InterPro"/>
</dbReference>
<feature type="domain" description="Ancillary SecYEG translocon subunit/Cell division coordinator CpoB TPR" evidence="10">
    <location>
        <begin position="15"/>
        <end position="208"/>
    </location>
</feature>
<evidence type="ECO:0000256" key="6">
    <source>
        <dbReference type="ARBA" id="ARBA00023186"/>
    </source>
</evidence>
<evidence type="ECO:0000256" key="9">
    <source>
        <dbReference type="SAM" id="Phobius"/>
    </source>
</evidence>
<keyword evidence="12" id="KW-1185">Reference proteome</keyword>
<dbReference type="RefSeq" id="WP_163315427.1">
    <property type="nucleotide sequence ID" value="NZ_JAAGAA010000003.1"/>
</dbReference>
<name>A0A6B2KQ77_9NEIS</name>
<proteinExistence type="inferred from homology"/>
<evidence type="ECO:0000256" key="4">
    <source>
        <dbReference type="ARBA" id="ARBA00022989"/>
    </source>
</evidence>
<feature type="transmembrane region" description="Helical" evidence="9">
    <location>
        <begin position="20"/>
        <end position="39"/>
    </location>
</feature>
<dbReference type="InterPro" id="IPR011990">
    <property type="entry name" value="TPR-like_helical_dom_sf"/>
</dbReference>
<evidence type="ECO:0000313" key="12">
    <source>
        <dbReference type="Proteomes" id="UP000482578"/>
    </source>
</evidence>
<reference evidence="11 12" key="1">
    <citation type="submission" date="2020-02" db="EMBL/GenBank/DDBJ databases">
        <authorList>
            <person name="Yang Z."/>
        </authorList>
    </citation>
    <scope>NUCLEOTIDE SEQUENCE [LARGE SCALE GENOMIC DNA]</scope>
    <source>
        <strain evidence="11 12">HX-7-9</strain>
    </source>
</reference>
<evidence type="ECO:0000256" key="2">
    <source>
        <dbReference type="ARBA" id="ARBA00022475"/>
    </source>
</evidence>
<evidence type="ECO:0000256" key="7">
    <source>
        <dbReference type="ARBA" id="ARBA00024197"/>
    </source>
</evidence>
<dbReference type="InterPro" id="IPR026039">
    <property type="entry name" value="YfgM"/>
</dbReference>
<dbReference type="PANTHER" id="PTHR38035:SF1">
    <property type="entry name" value="ANCILLARY SECYEG TRANSLOCON SUBUNIT"/>
    <property type="match status" value="1"/>
</dbReference>
<comment type="subcellular location">
    <subcellularLocation>
        <location evidence="1">Cell membrane</location>
        <topology evidence="1">Single-pass type II membrane protein</topology>
    </subcellularLocation>
</comment>
<dbReference type="AlphaFoldDB" id="A0A6B2KQ77"/>
<comment type="similarity">
    <text evidence="7">Belongs to the YfgM family.</text>
</comment>
<dbReference type="PIRSF" id="PIRSF006170">
    <property type="entry name" value="YfgM"/>
    <property type="match status" value="1"/>
</dbReference>
<gene>
    <name evidence="11" type="ORF">GZH52_05250</name>
</gene>
<evidence type="ECO:0000256" key="3">
    <source>
        <dbReference type="ARBA" id="ARBA00022692"/>
    </source>
</evidence>
<organism evidence="11 12">
    <name type="scientific">Crenobacter caeni</name>
    <dbReference type="NCBI Taxonomy" id="2705474"/>
    <lineage>
        <taxon>Bacteria</taxon>
        <taxon>Pseudomonadati</taxon>
        <taxon>Pseudomonadota</taxon>
        <taxon>Betaproteobacteria</taxon>
        <taxon>Neisseriales</taxon>
        <taxon>Neisseriaceae</taxon>
        <taxon>Crenobacter</taxon>
    </lineage>
</organism>